<gene>
    <name evidence="1" type="ORF">TTAC_LOCUS11413</name>
</gene>
<dbReference type="AlphaFoldDB" id="A0A0R3XD04"/>
<proteinExistence type="predicted"/>
<evidence type="ECO:0000313" key="2">
    <source>
        <dbReference type="Proteomes" id="UP000274429"/>
    </source>
</evidence>
<accession>A0A0R3XD04</accession>
<dbReference type="Proteomes" id="UP000274429">
    <property type="component" value="Unassembled WGS sequence"/>
</dbReference>
<evidence type="ECO:0000313" key="1">
    <source>
        <dbReference type="EMBL" id="VDM36411.1"/>
    </source>
</evidence>
<evidence type="ECO:0000313" key="3">
    <source>
        <dbReference type="WBParaSite" id="TTAC_0001143101-mRNA-1"/>
    </source>
</evidence>
<organism evidence="3">
    <name type="scientific">Hydatigena taeniaeformis</name>
    <name type="common">Feline tapeworm</name>
    <name type="synonym">Taenia taeniaeformis</name>
    <dbReference type="NCBI Taxonomy" id="6205"/>
    <lineage>
        <taxon>Eukaryota</taxon>
        <taxon>Metazoa</taxon>
        <taxon>Spiralia</taxon>
        <taxon>Lophotrochozoa</taxon>
        <taxon>Platyhelminthes</taxon>
        <taxon>Cestoda</taxon>
        <taxon>Eucestoda</taxon>
        <taxon>Cyclophyllidea</taxon>
        <taxon>Taeniidae</taxon>
        <taxon>Hydatigera</taxon>
    </lineage>
</organism>
<reference evidence="3" key="1">
    <citation type="submission" date="2017-02" db="UniProtKB">
        <authorList>
            <consortium name="WormBaseParasite"/>
        </authorList>
    </citation>
    <scope>IDENTIFICATION</scope>
</reference>
<reference evidence="1 2" key="2">
    <citation type="submission" date="2018-11" db="EMBL/GenBank/DDBJ databases">
        <authorList>
            <consortium name="Pathogen Informatics"/>
        </authorList>
    </citation>
    <scope>NUCLEOTIDE SEQUENCE [LARGE SCALE GENOMIC DNA]</scope>
</reference>
<sequence length="90" mass="10064">MCTFCLLKGARDSNMVEFKSPFSMSLFMVSPNREERIQINHPAASANCSDVPIFRLVKVALSHSSSQPDSGSVSLPEWFALPSNLNKHWH</sequence>
<name>A0A0R3XD04_HYDTA</name>
<dbReference type="WBParaSite" id="TTAC_0001143101-mRNA-1">
    <property type="protein sequence ID" value="TTAC_0001143101-mRNA-1"/>
    <property type="gene ID" value="TTAC_0001143101"/>
</dbReference>
<dbReference type="EMBL" id="UYWX01024072">
    <property type="protein sequence ID" value="VDM36411.1"/>
    <property type="molecule type" value="Genomic_DNA"/>
</dbReference>
<keyword evidence="2" id="KW-1185">Reference proteome</keyword>
<protein>
    <submittedName>
        <fullName evidence="3">Ovule protein</fullName>
    </submittedName>
</protein>